<gene>
    <name evidence="5 8" type="primary">prmC</name>
    <name evidence="8" type="ORF">DHf2319_12595</name>
</gene>
<evidence type="ECO:0000313" key="8">
    <source>
        <dbReference type="EMBL" id="UOD51702.1"/>
    </source>
</evidence>
<dbReference type="InterPro" id="IPR050320">
    <property type="entry name" value="N5-glutamine_MTase"/>
</dbReference>
<feature type="binding site" evidence="5">
    <location>
        <position position="170"/>
    </location>
    <ligand>
        <name>S-adenosyl-L-methionine</name>
        <dbReference type="ChEBI" id="CHEBI:59789"/>
    </ligand>
</feature>
<dbReference type="Proteomes" id="UP000831607">
    <property type="component" value="Chromosome"/>
</dbReference>
<dbReference type="CDD" id="cd02440">
    <property type="entry name" value="AdoMet_MTases"/>
    <property type="match status" value="1"/>
</dbReference>
<feature type="binding site" evidence="5">
    <location>
        <position position="187"/>
    </location>
    <ligand>
        <name>S-adenosyl-L-methionine</name>
        <dbReference type="ChEBI" id="CHEBI:59789"/>
    </ligand>
</feature>
<dbReference type="EMBL" id="CP063982">
    <property type="protein sequence ID" value="UOD51702.1"/>
    <property type="molecule type" value="Genomic_DNA"/>
</dbReference>
<sequence length="281" mass="30715">MRPERFTVKDCLANAVMQAGLPRLEAQMLLEYVLEQPRVWLIAHDEYLLSGDEFDRFDGLCQRRLMGEPMAYLVGVREFMGLPFEVSPAVLIPRPETELLVETALKWMDDLQAPRVLDLGTGSGAIAVAIAHARPDARVCATDVSQEALILAQRNAVRHGVNVKFAAGSWFAALDQADEQFDLVVSNPPYIAAGDPHLVQGDLRFEPRNALTDESDGLAAYRFLASGAPAFLASKGVLCLEHGFTQANAVKQLLLNAGFLNVKTIQDLAGHPRVTMGSYNG</sequence>
<organism evidence="8 9">
    <name type="scientific">Orrella daihaiensis</name>
    <dbReference type="NCBI Taxonomy" id="2782176"/>
    <lineage>
        <taxon>Bacteria</taxon>
        <taxon>Pseudomonadati</taxon>
        <taxon>Pseudomonadota</taxon>
        <taxon>Betaproteobacteria</taxon>
        <taxon>Burkholderiales</taxon>
        <taxon>Alcaligenaceae</taxon>
        <taxon>Orrella</taxon>
    </lineage>
</organism>
<dbReference type="HAMAP" id="MF_02126">
    <property type="entry name" value="RF_methyltr_PrmC"/>
    <property type="match status" value="1"/>
</dbReference>
<dbReference type="PANTHER" id="PTHR18895:SF74">
    <property type="entry name" value="MTRF1L RELEASE FACTOR GLUTAMINE METHYLTRANSFERASE"/>
    <property type="match status" value="1"/>
</dbReference>
<dbReference type="EC" id="2.1.1.297" evidence="5"/>
<dbReference type="InterPro" id="IPR002052">
    <property type="entry name" value="DNA_methylase_N6_adenine_CS"/>
</dbReference>
<dbReference type="NCBIfam" id="TIGR03534">
    <property type="entry name" value="RF_mod_PrmC"/>
    <property type="match status" value="1"/>
</dbReference>
<evidence type="ECO:0000259" key="6">
    <source>
        <dbReference type="Pfam" id="PF05175"/>
    </source>
</evidence>
<evidence type="ECO:0000256" key="2">
    <source>
        <dbReference type="ARBA" id="ARBA00022679"/>
    </source>
</evidence>
<evidence type="ECO:0000256" key="4">
    <source>
        <dbReference type="ARBA" id="ARBA00048391"/>
    </source>
</evidence>
<name>A0ABY4AN43_9BURK</name>
<feature type="domain" description="Release factor glutamine methyltransferase N-terminal" evidence="7">
    <location>
        <begin position="18"/>
        <end position="75"/>
    </location>
</feature>
<feature type="binding site" evidence="5">
    <location>
        <position position="143"/>
    </location>
    <ligand>
        <name>S-adenosyl-L-methionine</name>
        <dbReference type="ChEBI" id="CHEBI:59789"/>
    </ligand>
</feature>
<keyword evidence="1 5" id="KW-0489">Methyltransferase</keyword>
<evidence type="ECO:0000256" key="3">
    <source>
        <dbReference type="ARBA" id="ARBA00022691"/>
    </source>
</evidence>
<feature type="binding site" evidence="5">
    <location>
        <begin position="187"/>
        <end position="190"/>
    </location>
    <ligand>
        <name>substrate</name>
    </ligand>
</feature>
<dbReference type="InterPro" id="IPR007848">
    <property type="entry name" value="Small_mtfrase_dom"/>
</dbReference>
<dbReference type="Gene3D" id="3.40.50.150">
    <property type="entry name" value="Vaccinia Virus protein VP39"/>
    <property type="match status" value="1"/>
</dbReference>
<dbReference type="GO" id="GO:0102559">
    <property type="term" value="F:peptide chain release factor N(5)-glutamine methyltransferase activity"/>
    <property type="evidence" value="ECO:0007669"/>
    <property type="project" value="UniProtKB-EC"/>
</dbReference>
<keyword evidence="9" id="KW-1185">Reference proteome</keyword>
<protein>
    <recommendedName>
        <fullName evidence="5">Release factor glutamine methyltransferase</fullName>
        <shortName evidence="5">RF MTase</shortName>
        <ecNumber evidence="5">2.1.1.297</ecNumber>
    </recommendedName>
    <alternativeName>
        <fullName evidence="5">N5-glutamine methyltransferase PrmC</fullName>
    </alternativeName>
    <alternativeName>
        <fullName evidence="5">Protein-(glutamine-N5) MTase PrmC</fullName>
    </alternativeName>
    <alternativeName>
        <fullName evidence="5">Protein-glutamine N-methyltransferase PrmC</fullName>
    </alternativeName>
</protein>
<dbReference type="InterPro" id="IPR040758">
    <property type="entry name" value="PrmC_N"/>
</dbReference>
<reference evidence="8 9" key="1">
    <citation type="submission" date="2020-11" db="EMBL/GenBank/DDBJ databases">
        <title>Algicoccus daihaiensis sp.nov., isolated from Daihai Lake in Inner Mongolia.</title>
        <authorList>
            <person name="Kai J."/>
        </authorList>
    </citation>
    <scope>NUCLEOTIDE SEQUENCE [LARGE SCALE GENOMIC DNA]</scope>
    <source>
        <strain evidence="9">f23</strain>
    </source>
</reference>
<keyword evidence="2 5" id="KW-0808">Transferase</keyword>
<dbReference type="NCBIfam" id="TIGR00536">
    <property type="entry name" value="hemK_fam"/>
    <property type="match status" value="1"/>
</dbReference>
<dbReference type="SUPFAM" id="SSF53335">
    <property type="entry name" value="S-adenosyl-L-methionine-dependent methyltransferases"/>
    <property type="match status" value="1"/>
</dbReference>
<proteinExistence type="inferred from homology"/>
<dbReference type="InterPro" id="IPR004556">
    <property type="entry name" value="HemK-like"/>
</dbReference>
<dbReference type="InterPro" id="IPR029063">
    <property type="entry name" value="SAM-dependent_MTases_sf"/>
</dbReference>
<feature type="binding site" evidence="5">
    <location>
        <begin position="120"/>
        <end position="124"/>
    </location>
    <ligand>
        <name>S-adenosyl-L-methionine</name>
        <dbReference type="ChEBI" id="CHEBI:59789"/>
    </ligand>
</feature>
<evidence type="ECO:0000313" key="9">
    <source>
        <dbReference type="Proteomes" id="UP000831607"/>
    </source>
</evidence>
<keyword evidence="3 5" id="KW-0949">S-adenosyl-L-methionine</keyword>
<comment type="similarity">
    <text evidence="5">Belongs to the protein N5-glutamine methyltransferase family. PrmC subfamily.</text>
</comment>
<evidence type="ECO:0000256" key="5">
    <source>
        <dbReference type="HAMAP-Rule" id="MF_02126"/>
    </source>
</evidence>
<dbReference type="InterPro" id="IPR019874">
    <property type="entry name" value="RF_methyltr_PrmC"/>
</dbReference>
<dbReference type="GO" id="GO:0032259">
    <property type="term" value="P:methylation"/>
    <property type="evidence" value="ECO:0007669"/>
    <property type="project" value="UniProtKB-KW"/>
</dbReference>
<comment type="catalytic activity">
    <reaction evidence="4 5">
        <text>L-glutaminyl-[peptide chain release factor] + S-adenosyl-L-methionine = N(5)-methyl-L-glutaminyl-[peptide chain release factor] + S-adenosyl-L-homocysteine + H(+)</text>
        <dbReference type="Rhea" id="RHEA:42896"/>
        <dbReference type="Rhea" id="RHEA-COMP:10271"/>
        <dbReference type="Rhea" id="RHEA-COMP:10272"/>
        <dbReference type="ChEBI" id="CHEBI:15378"/>
        <dbReference type="ChEBI" id="CHEBI:30011"/>
        <dbReference type="ChEBI" id="CHEBI:57856"/>
        <dbReference type="ChEBI" id="CHEBI:59789"/>
        <dbReference type="ChEBI" id="CHEBI:61891"/>
        <dbReference type="EC" id="2.1.1.297"/>
    </reaction>
</comment>
<dbReference type="Pfam" id="PF17827">
    <property type="entry name" value="PrmC_N"/>
    <property type="match status" value="1"/>
</dbReference>
<evidence type="ECO:0000256" key="1">
    <source>
        <dbReference type="ARBA" id="ARBA00022603"/>
    </source>
</evidence>
<dbReference type="PANTHER" id="PTHR18895">
    <property type="entry name" value="HEMK METHYLTRANSFERASE"/>
    <property type="match status" value="1"/>
</dbReference>
<evidence type="ECO:0000259" key="7">
    <source>
        <dbReference type="Pfam" id="PF17827"/>
    </source>
</evidence>
<dbReference type="PROSITE" id="PS00092">
    <property type="entry name" value="N6_MTASE"/>
    <property type="match status" value="1"/>
</dbReference>
<dbReference type="Gene3D" id="1.10.8.10">
    <property type="entry name" value="DNA helicase RuvA subunit, C-terminal domain"/>
    <property type="match status" value="1"/>
</dbReference>
<feature type="domain" description="Methyltransferase small" evidence="6">
    <location>
        <begin position="98"/>
        <end position="193"/>
    </location>
</feature>
<dbReference type="Pfam" id="PF05175">
    <property type="entry name" value="MTS"/>
    <property type="match status" value="1"/>
</dbReference>
<accession>A0ABY4AN43</accession>
<comment type="function">
    <text evidence="5">Methylates the class 1 translation termination release factors RF1/PrfA and RF2/PrfB on the glutamine residue of the universally conserved GGQ motif.</text>
</comment>